<dbReference type="GO" id="GO:0016151">
    <property type="term" value="F:nickel cation binding"/>
    <property type="evidence" value="ECO:0007669"/>
    <property type="project" value="UniProtKB-UniRule"/>
</dbReference>
<dbReference type="AlphaFoldDB" id="A0A212S370"/>
<keyword evidence="5" id="KW-1185">Reference proteome</keyword>
<dbReference type="GO" id="GO:0005737">
    <property type="term" value="C:cytoplasm"/>
    <property type="evidence" value="ECO:0007669"/>
    <property type="project" value="UniProtKB-SubCell"/>
</dbReference>
<keyword evidence="2 3" id="KW-0143">Chaperone</keyword>
<comment type="subunit">
    <text evidence="3">UreD, UreF and UreG form a complex that acts as a GTP-hydrolysis-dependent molecular chaperone, activating the urease apoprotein by helping to assemble the nickel containing metallocenter of UreC. The UreE protein probably delivers the nickel.</text>
</comment>
<evidence type="ECO:0000256" key="1">
    <source>
        <dbReference type="ARBA" id="ARBA00007177"/>
    </source>
</evidence>
<name>A0A212S370_9PROT</name>
<dbReference type="HAMAP" id="MF_01384">
    <property type="entry name" value="UreD"/>
    <property type="match status" value="1"/>
</dbReference>
<evidence type="ECO:0000256" key="3">
    <source>
        <dbReference type="HAMAP-Rule" id="MF_01384"/>
    </source>
</evidence>
<dbReference type="EMBL" id="FYEH01000021">
    <property type="protein sequence ID" value="SNB79441.1"/>
    <property type="molecule type" value="Genomic_DNA"/>
</dbReference>
<dbReference type="OrthoDB" id="9807968at2"/>
<accession>A0A212S370</accession>
<reference evidence="4 5" key="1">
    <citation type="submission" date="2017-06" db="EMBL/GenBank/DDBJ databases">
        <authorList>
            <person name="Kim H.J."/>
            <person name="Triplett B.A."/>
        </authorList>
    </citation>
    <scope>NUCLEOTIDE SEQUENCE [LARGE SCALE GENOMIC DNA]</scope>
    <source>
        <strain evidence="4 5">B29T1</strain>
    </source>
</reference>
<dbReference type="Proteomes" id="UP000197065">
    <property type="component" value="Unassembled WGS sequence"/>
</dbReference>
<organism evidence="4 5">
    <name type="scientific">Arboricoccus pini</name>
    <dbReference type="NCBI Taxonomy" id="1963835"/>
    <lineage>
        <taxon>Bacteria</taxon>
        <taxon>Pseudomonadati</taxon>
        <taxon>Pseudomonadota</taxon>
        <taxon>Alphaproteobacteria</taxon>
        <taxon>Geminicoccales</taxon>
        <taxon>Geminicoccaceae</taxon>
        <taxon>Arboricoccus</taxon>
    </lineage>
</organism>
<protein>
    <recommendedName>
        <fullName evidence="3">Urease accessory protein UreD</fullName>
    </recommendedName>
</protein>
<gene>
    <name evidence="3" type="primary">ureD</name>
    <name evidence="4" type="ORF">SAMN07250955_12121</name>
</gene>
<dbReference type="InterPro" id="IPR002669">
    <property type="entry name" value="UreD"/>
</dbReference>
<sequence length="278" mass="29259">MNGPVALSRRATLAEARLVFAEAGGRTRLTLQHIPYPFHITRPFHLGDGPAGMATLYLQSSSGGIYRDDRLSFDLEVKPGAAAHVTTQASTIVHDTKGGWAGLDIRLRVGKGAFLILAQDPLVLFPEAAMRSHLDLVIDPEASVILADGAGTHDPMGKAGRFARLDWKTCVRSPAEDLLMLDCWRVDGQDFADQDGPLHGQGGVGTVTILTRKPLDARGLEAGLRGMGCQAAASALPHAAGLVLRLLGPDGGFIASALDTAVRAAAALLGSPLAPRRK</sequence>
<keyword evidence="3" id="KW-0996">Nickel insertion</keyword>
<evidence type="ECO:0000256" key="2">
    <source>
        <dbReference type="ARBA" id="ARBA00023186"/>
    </source>
</evidence>
<comment type="function">
    <text evidence="3">Required for maturation of urease via the functional incorporation of the urease nickel metallocenter.</text>
</comment>
<keyword evidence="3" id="KW-0963">Cytoplasm</keyword>
<dbReference type="PANTHER" id="PTHR33643">
    <property type="entry name" value="UREASE ACCESSORY PROTEIN D"/>
    <property type="match status" value="1"/>
</dbReference>
<comment type="similarity">
    <text evidence="1 3">Belongs to the UreD family.</text>
</comment>
<dbReference type="Pfam" id="PF01774">
    <property type="entry name" value="UreD"/>
    <property type="match status" value="1"/>
</dbReference>
<evidence type="ECO:0000313" key="5">
    <source>
        <dbReference type="Proteomes" id="UP000197065"/>
    </source>
</evidence>
<comment type="subcellular location">
    <subcellularLocation>
        <location evidence="3">Cytoplasm</location>
    </subcellularLocation>
</comment>
<dbReference type="PANTHER" id="PTHR33643:SF1">
    <property type="entry name" value="UREASE ACCESSORY PROTEIN D"/>
    <property type="match status" value="1"/>
</dbReference>
<evidence type="ECO:0000313" key="4">
    <source>
        <dbReference type="EMBL" id="SNB79441.1"/>
    </source>
</evidence>
<proteinExistence type="inferred from homology"/>